<sequence>MDEVDQLTALWEWLTRDVTVVGGLQSPALSWIGAAGILTLCIWHGAVLLRGLLQIQGTLARFHSSVAPLVLARQQVSKDWLVIPALAKKRARLDVSSETRRDLDDLHALDRAVRSEQDFARDWFSYRKTLAVEQPAWFLEPTVHSQRAASEFFSFESLCAAHLNVRFYRQLPAFMTGMGLMFTFLAILIGLSKLHANGSEIDGIQGLINGLSGKFVTSIVGLACANAFTLLEHSFWHRLDNRHRECISLLDEMFPQRATDQHSPGAPSSNGSPAALVAPIRHDTAHQLVEVVQQRLGSTVEALNSASKALTALNSKHSPMKLDDLPVEIGHEVQRALRPMMNPLLEAIHALNRSMKERASPVQLSQAEIETMFQDLRNTTTVTTEPARVASKDRHSGNPSQLPERGRRE</sequence>
<keyword evidence="2" id="KW-0812">Transmembrane</keyword>
<proteinExistence type="predicted"/>
<dbReference type="RefSeq" id="WP_090896801.1">
    <property type="nucleotide sequence ID" value="NZ_CZPZ01000012.1"/>
</dbReference>
<dbReference type="AlphaFoldDB" id="A0A0S4LHB1"/>
<protein>
    <recommendedName>
        <fullName evidence="5">MotA/TolQ/ExbB proton channel domain-containing protein</fullName>
    </recommendedName>
</protein>
<feature type="transmembrane region" description="Helical" evidence="2">
    <location>
        <begin position="171"/>
        <end position="191"/>
    </location>
</feature>
<dbReference type="STRING" id="1742973.COMA2_20223"/>
<keyword evidence="2" id="KW-0472">Membrane</keyword>
<evidence type="ECO:0008006" key="5">
    <source>
        <dbReference type="Google" id="ProtNLM"/>
    </source>
</evidence>
<evidence type="ECO:0000256" key="1">
    <source>
        <dbReference type="SAM" id="MobiDB-lite"/>
    </source>
</evidence>
<evidence type="ECO:0000313" key="3">
    <source>
        <dbReference type="EMBL" id="CUS35350.1"/>
    </source>
</evidence>
<gene>
    <name evidence="3" type="ORF">COMA2_20223</name>
</gene>
<evidence type="ECO:0000256" key="2">
    <source>
        <dbReference type="SAM" id="Phobius"/>
    </source>
</evidence>
<reference evidence="4" key="1">
    <citation type="submission" date="2015-10" db="EMBL/GenBank/DDBJ databases">
        <authorList>
            <person name="Luecker S."/>
            <person name="Luecker S."/>
        </authorList>
    </citation>
    <scope>NUCLEOTIDE SEQUENCE [LARGE SCALE GENOMIC DNA]</scope>
</reference>
<feature type="transmembrane region" description="Helical" evidence="2">
    <location>
        <begin position="28"/>
        <end position="53"/>
    </location>
</feature>
<keyword evidence="2" id="KW-1133">Transmembrane helix</keyword>
<feature type="region of interest" description="Disordered" evidence="1">
    <location>
        <begin position="380"/>
        <end position="409"/>
    </location>
</feature>
<organism evidence="3 4">
    <name type="scientific">Candidatus Nitrospira nitrificans</name>
    <dbReference type="NCBI Taxonomy" id="1742973"/>
    <lineage>
        <taxon>Bacteria</taxon>
        <taxon>Pseudomonadati</taxon>
        <taxon>Nitrospirota</taxon>
        <taxon>Nitrospiria</taxon>
        <taxon>Nitrospirales</taxon>
        <taxon>Nitrospiraceae</taxon>
        <taxon>Nitrospira</taxon>
    </lineage>
</organism>
<keyword evidence="4" id="KW-1185">Reference proteome</keyword>
<dbReference type="EMBL" id="CZPZ01000012">
    <property type="protein sequence ID" value="CUS35350.1"/>
    <property type="molecule type" value="Genomic_DNA"/>
</dbReference>
<evidence type="ECO:0000313" key="4">
    <source>
        <dbReference type="Proteomes" id="UP000198736"/>
    </source>
</evidence>
<accession>A0A0S4LHB1</accession>
<name>A0A0S4LHB1_9BACT</name>
<dbReference type="OrthoDB" id="9780514at2"/>
<dbReference type="Proteomes" id="UP000198736">
    <property type="component" value="Unassembled WGS sequence"/>
</dbReference>